<dbReference type="Gene3D" id="1.10.10.690">
    <property type="entry name" value="YidB-like"/>
    <property type="match status" value="1"/>
</dbReference>
<sequence length="175" mass="18191">MTVDAPGPDGNIADGAVPQLRWSHASSDAVVPEFGTPVLLRSMAVTAAQQLSDGGLQTQVRSWIAVGANEPVTAQQITDAIGADNLARIAADAEVPEDVVAEHYAQQLPVLFDTISPSGEITDDPQVLTEATLAASQPSEATPSARFHSPFGTGGLNPYAYNMGDPINFSDPTGH</sequence>
<keyword evidence="2" id="KW-1185">Reference proteome</keyword>
<evidence type="ECO:0000313" key="2">
    <source>
        <dbReference type="Proteomes" id="UP000622552"/>
    </source>
</evidence>
<accession>A0A8J7GCC7</accession>
<dbReference type="AlphaFoldDB" id="A0A8J7GCC7"/>
<gene>
    <name evidence="1" type="ORF">IW245_002178</name>
</gene>
<dbReference type="InterPro" id="IPR045372">
    <property type="entry name" value="YidB"/>
</dbReference>
<organism evidence="1 2">
    <name type="scientific">Longispora fulva</name>
    <dbReference type="NCBI Taxonomy" id="619741"/>
    <lineage>
        <taxon>Bacteria</taxon>
        <taxon>Bacillati</taxon>
        <taxon>Actinomycetota</taxon>
        <taxon>Actinomycetes</taxon>
        <taxon>Micromonosporales</taxon>
        <taxon>Micromonosporaceae</taxon>
        <taxon>Longispora</taxon>
    </lineage>
</organism>
<evidence type="ECO:0000313" key="1">
    <source>
        <dbReference type="EMBL" id="MBG6135984.1"/>
    </source>
</evidence>
<dbReference type="SUPFAM" id="SSF140804">
    <property type="entry name" value="YidB-like"/>
    <property type="match status" value="1"/>
</dbReference>
<dbReference type="RefSeq" id="WP_197003028.1">
    <property type="nucleotide sequence ID" value="NZ_BONS01000001.1"/>
</dbReference>
<dbReference type="InterPro" id="IPR027405">
    <property type="entry name" value="YidB-like"/>
</dbReference>
<dbReference type="EMBL" id="JADOUF010000001">
    <property type="protein sequence ID" value="MBG6135984.1"/>
    <property type="molecule type" value="Genomic_DNA"/>
</dbReference>
<name>A0A8J7GCC7_9ACTN</name>
<proteinExistence type="predicted"/>
<reference evidence="1" key="1">
    <citation type="submission" date="2020-11" db="EMBL/GenBank/DDBJ databases">
        <title>Sequencing the genomes of 1000 actinobacteria strains.</title>
        <authorList>
            <person name="Klenk H.-P."/>
        </authorList>
    </citation>
    <scope>NUCLEOTIDE SEQUENCE</scope>
    <source>
        <strain evidence="1">DSM 45356</strain>
    </source>
</reference>
<protein>
    <submittedName>
        <fullName evidence="1">Uncharacterized protein YidB (DUF937 family)</fullName>
    </submittedName>
</protein>
<dbReference type="Pfam" id="PF20159">
    <property type="entry name" value="YidB"/>
    <property type="match status" value="1"/>
</dbReference>
<dbReference type="Proteomes" id="UP000622552">
    <property type="component" value="Unassembled WGS sequence"/>
</dbReference>
<comment type="caution">
    <text evidence="1">The sequence shown here is derived from an EMBL/GenBank/DDBJ whole genome shotgun (WGS) entry which is preliminary data.</text>
</comment>